<name>D8RGW0_SELML</name>
<feature type="region of interest" description="Disordered" evidence="1">
    <location>
        <begin position="319"/>
        <end position="351"/>
    </location>
</feature>
<organism evidence="3">
    <name type="scientific">Selaginella moellendorffii</name>
    <name type="common">Spikemoss</name>
    <dbReference type="NCBI Taxonomy" id="88036"/>
    <lineage>
        <taxon>Eukaryota</taxon>
        <taxon>Viridiplantae</taxon>
        <taxon>Streptophyta</taxon>
        <taxon>Embryophyta</taxon>
        <taxon>Tracheophyta</taxon>
        <taxon>Lycopodiopsida</taxon>
        <taxon>Selaginellales</taxon>
        <taxon>Selaginellaceae</taxon>
        <taxon>Selaginella</taxon>
    </lineage>
</organism>
<feature type="compositionally biased region" description="Basic and acidic residues" evidence="1">
    <location>
        <begin position="522"/>
        <end position="534"/>
    </location>
</feature>
<dbReference type="Proteomes" id="UP000001514">
    <property type="component" value="Unassembled WGS sequence"/>
</dbReference>
<evidence type="ECO:0000313" key="2">
    <source>
        <dbReference type="EMBL" id="EFJ28433.1"/>
    </source>
</evidence>
<evidence type="ECO:0000313" key="3">
    <source>
        <dbReference type="Proteomes" id="UP000001514"/>
    </source>
</evidence>
<dbReference type="PANTHER" id="PTHR34197">
    <property type="entry name" value="OS04G0591300 PROTEIN"/>
    <property type="match status" value="1"/>
</dbReference>
<proteinExistence type="predicted"/>
<feature type="region of interest" description="Disordered" evidence="1">
    <location>
        <begin position="284"/>
        <end position="307"/>
    </location>
</feature>
<reference evidence="2 3" key="1">
    <citation type="journal article" date="2011" name="Science">
        <title>The Selaginella genome identifies genetic changes associated with the evolution of vascular plants.</title>
        <authorList>
            <person name="Banks J.A."/>
            <person name="Nishiyama T."/>
            <person name="Hasebe M."/>
            <person name="Bowman J.L."/>
            <person name="Gribskov M."/>
            <person name="dePamphilis C."/>
            <person name="Albert V.A."/>
            <person name="Aono N."/>
            <person name="Aoyama T."/>
            <person name="Ambrose B.A."/>
            <person name="Ashton N.W."/>
            <person name="Axtell M.J."/>
            <person name="Barker E."/>
            <person name="Barker M.S."/>
            <person name="Bennetzen J.L."/>
            <person name="Bonawitz N.D."/>
            <person name="Chapple C."/>
            <person name="Cheng C."/>
            <person name="Correa L.G."/>
            <person name="Dacre M."/>
            <person name="DeBarry J."/>
            <person name="Dreyer I."/>
            <person name="Elias M."/>
            <person name="Engstrom E.M."/>
            <person name="Estelle M."/>
            <person name="Feng L."/>
            <person name="Finet C."/>
            <person name="Floyd S.K."/>
            <person name="Frommer W.B."/>
            <person name="Fujita T."/>
            <person name="Gramzow L."/>
            <person name="Gutensohn M."/>
            <person name="Harholt J."/>
            <person name="Hattori M."/>
            <person name="Heyl A."/>
            <person name="Hirai T."/>
            <person name="Hiwatashi Y."/>
            <person name="Ishikawa M."/>
            <person name="Iwata M."/>
            <person name="Karol K.G."/>
            <person name="Koehler B."/>
            <person name="Kolukisaoglu U."/>
            <person name="Kubo M."/>
            <person name="Kurata T."/>
            <person name="Lalonde S."/>
            <person name="Li K."/>
            <person name="Li Y."/>
            <person name="Litt A."/>
            <person name="Lyons E."/>
            <person name="Manning G."/>
            <person name="Maruyama T."/>
            <person name="Michael T.P."/>
            <person name="Mikami K."/>
            <person name="Miyazaki S."/>
            <person name="Morinaga S."/>
            <person name="Murata T."/>
            <person name="Mueller-Roeber B."/>
            <person name="Nelson D.R."/>
            <person name="Obara M."/>
            <person name="Oguri Y."/>
            <person name="Olmstead R.G."/>
            <person name="Onodera N."/>
            <person name="Petersen B.L."/>
            <person name="Pils B."/>
            <person name="Prigge M."/>
            <person name="Rensing S.A."/>
            <person name="Riano-Pachon D.M."/>
            <person name="Roberts A.W."/>
            <person name="Sato Y."/>
            <person name="Scheller H.V."/>
            <person name="Schulz B."/>
            <person name="Schulz C."/>
            <person name="Shakirov E.V."/>
            <person name="Shibagaki N."/>
            <person name="Shinohara N."/>
            <person name="Shippen D.E."/>
            <person name="Soerensen I."/>
            <person name="Sotooka R."/>
            <person name="Sugimoto N."/>
            <person name="Sugita M."/>
            <person name="Sumikawa N."/>
            <person name="Tanurdzic M."/>
            <person name="Theissen G."/>
            <person name="Ulvskov P."/>
            <person name="Wakazuki S."/>
            <person name="Weng J.K."/>
            <person name="Willats W.W."/>
            <person name="Wipf D."/>
            <person name="Wolf P.G."/>
            <person name="Yang L."/>
            <person name="Zimmer A.D."/>
            <person name="Zhu Q."/>
            <person name="Mitros T."/>
            <person name="Hellsten U."/>
            <person name="Loque D."/>
            <person name="Otillar R."/>
            <person name="Salamov A."/>
            <person name="Schmutz J."/>
            <person name="Shapiro H."/>
            <person name="Lindquist E."/>
            <person name="Lucas S."/>
            <person name="Rokhsar D."/>
            <person name="Grigoriev I.V."/>
        </authorList>
    </citation>
    <scope>NUCLEOTIDE SEQUENCE [LARGE SCALE GENOMIC DNA]</scope>
</reference>
<dbReference type="KEGG" id="smo:SELMODRAFT_411198"/>
<dbReference type="EMBL" id="GL377579">
    <property type="protein sequence ID" value="EFJ28433.1"/>
    <property type="molecule type" value="Genomic_DNA"/>
</dbReference>
<accession>D8RGW0</accession>
<protein>
    <submittedName>
        <fullName evidence="2">Uncharacterized protein</fullName>
    </submittedName>
</protein>
<dbReference type="Gramene" id="EFJ28433">
    <property type="protein sequence ID" value="EFJ28433"/>
    <property type="gene ID" value="SELMODRAFT_411198"/>
</dbReference>
<feature type="compositionally biased region" description="Low complexity" evidence="1">
    <location>
        <begin position="250"/>
        <end position="263"/>
    </location>
</feature>
<evidence type="ECO:0000256" key="1">
    <source>
        <dbReference type="SAM" id="MobiDB-lite"/>
    </source>
</evidence>
<feature type="region of interest" description="Disordered" evidence="1">
    <location>
        <begin position="169"/>
        <end position="189"/>
    </location>
</feature>
<dbReference type="PANTHER" id="PTHR34197:SF2">
    <property type="entry name" value="OS04G0591300 PROTEIN"/>
    <property type="match status" value="1"/>
</dbReference>
<dbReference type="HOGENOM" id="CLU_510394_0_0_1"/>
<feature type="region of interest" description="Disordered" evidence="1">
    <location>
        <begin position="250"/>
        <end position="269"/>
    </location>
</feature>
<feature type="compositionally biased region" description="Basic residues" evidence="1">
    <location>
        <begin position="465"/>
        <end position="474"/>
    </location>
</feature>
<keyword evidence="3" id="KW-1185">Reference proteome</keyword>
<dbReference type="AlphaFoldDB" id="D8RGW0"/>
<dbReference type="InParanoid" id="D8RGW0"/>
<feature type="region of interest" description="Disordered" evidence="1">
    <location>
        <begin position="510"/>
        <end position="534"/>
    </location>
</feature>
<feature type="region of interest" description="Disordered" evidence="1">
    <location>
        <begin position="460"/>
        <end position="493"/>
    </location>
</feature>
<gene>
    <name evidence="2" type="ORF">SELMODRAFT_411198</name>
</gene>
<sequence>MTKASCWTHPAFSQVGVCAACLRERLEQLCIEEHCGTPPHRCSFDSNSSVAPPPEENGASGNLASISSMMEADRAEADYHRNGVEVPVEPLPKFSSFLQRTHSWSSSRPQRSGFPEARNLDLGKPRTLEKVISGKDLYGNQSLPPSGFLLNEGSCKFDFCETPKGHYKASSWPEIDSRKQQQQQGDQHRMSSWIASLFGIRSKAKDPKDPRVFKSGELKERKKFFRGLGRKKKNSALSVDTNAKLEQEEAFASGEQQQQQHQANGTSRVMPLAGNGDYNFNHKPSLTNMRSVNGRQKPPRDSSWPKAWSTPLRKFMHNKADVDNDSLGDIEEKSSWNASSPAPEVKRFHPSPAFPTNSSYTAYYRDYGSSWSLHSSPMPGSKARWNQQHHRARPWEASRDNFHLHSSSPFHAAGSNTWNFYLTPLRPCVSRGAAIHILPKPTAARNYKAEAVMVLSARPLAGPGRTKRRDRKRMLSGQSHGPATTPPPPPTVAATAEAAGIINAGRARASEAINQSALVRPPGRDAEEEKSMLS</sequence>
<feature type="compositionally biased region" description="Polar residues" evidence="1">
    <location>
        <begin position="284"/>
        <end position="294"/>
    </location>
</feature>